<dbReference type="RefSeq" id="WP_339960881.1">
    <property type="nucleotide sequence ID" value="NZ_JAWMWH010000003.1"/>
</dbReference>
<evidence type="ECO:0000313" key="2">
    <source>
        <dbReference type="EMBL" id="MEJ6401033.1"/>
    </source>
</evidence>
<feature type="region of interest" description="Disordered" evidence="1">
    <location>
        <begin position="106"/>
        <end position="132"/>
    </location>
</feature>
<accession>A0ABU8SMA5</accession>
<evidence type="ECO:0000313" key="3">
    <source>
        <dbReference type="Proteomes" id="UP001370590"/>
    </source>
</evidence>
<dbReference type="Proteomes" id="UP001370590">
    <property type="component" value="Unassembled WGS sequence"/>
</dbReference>
<evidence type="ECO:0000256" key="1">
    <source>
        <dbReference type="SAM" id="MobiDB-lite"/>
    </source>
</evidence>
<protein>
    <submittedName>
        <fullName evidence="2">Uncharacterized protein</fullName>
    </submittedName>
</protein>
<comment type="caution">
    <text evidence="2">The sequence shown here is derived from an EMBL/GenBank/DDBJ whole genome shotgun (WGS) entry which is preliminary data.</text>
</comment>
<name>A0ABU8SMA5_9LACO</name>
<dbReference type="EMBL" id="JAWMWH010000003">
    <property type="protein sequence ID" value="MEJ6401033.1"/>
    <property type="molecule type" value="Genomic_DNA"/>
</dbReference>
<keyword evidence="3" id="KW-1185">Reference proteome</keyword>
<organism evidence="2 3">
    <name type="scientific">Nicoliella lavandulae</name>
    <dbReference type="NCBI Taxonomy" id="3082954"/>
    <lineage>
        <taxon>Bacteria</taxon>
        <taxon>Bacillati</taxon>
        <taxon>Bacillota</taxon>
        <taxon>Bacilli</taxon>
        <taxon>Lactobacillales</taxon>
        <taxon>Lactobacillaceae</taxon>
        <taxon>Nicoliella</taxon>
    </lineage>
</organism>
<feature type="compositionally biased region" description="Low complexity" evidence="1">
    <location>
        <begin position="106"/>
        <end position="126"/>
    </location>
</feature>
<reference evidence="2 3" key="1">
    <citation type="submission" date="2023-10" db="EMBL/GenBank/DDBJ databases">
        <title>Nicoliella lavandulae sp. nov. isolated from Lavandula angustifolia flowers.</title>
        <authorList>
            <person name="Alcantara C."/>
            <person name="Zuniga M."/>
            <person name="Landete J.M."/>
            <person name="Monedero V."/>
        </authorList>
    </citation>
    <scope>NUCLEOTIDE SEQUENCE [LARGE SCALE GENOMIC DNA]</scope>
    <source>
        <strain evidence="2 3">Es01</strain>
    </source>
</reference>
<gene>
    <name evidence="2" type="ORF">R4146_07740</name>
</gene>
<proteinExistence type="predicted"/>
<sequence length="394" mass="43638">MPYTVKQISDVHLKVILHRLSTVGDRPLVAIGTPSTDGQMHSYIYDNIFDLGNKYDETTQVYRVANNAWDVDEFQGKEIEIIEYPQGAFTVKPPINLDDIKQEASANSNGDVSLSSSSANNTTGTAKQTASSAGTQRPGVAYAFANHLYDGFMFATLAGAAAQPTAQDYFDLSDMLYDNQRVALVGQTTDLKDIYNAYQHVQGYQTDDAKLGNFAMVWEPNSKKFPVGSMLGYAASNWPVDFKHIGNLDDFDVPDGLTQDTIDVLDQINGMTIEQTANDYMVSSGKALAGNYLDQFVNTQYAVDAYQFTLQNFLNHKKFGYTQGEIDLMEVALKETDGQLLAKRVLYQPSDITAQKRADVSNTDVSEREYNGFKIKAQINDDIETINGIIDMTV</sequence>